<reference evidence="1 2" key="1">
    <citation type="journal article" date="2013" name="Mar. Genomics">
        <title>Expression of sulfatases in Rhodopirellula baltica and the diversity of sulfatases in the genus Rhodopirellula.</title>
        <authorList>
            <person name="Wegner C.E."/>
            <person name="Richter-Heitmann T."/>
            <person name="Klindworth A."/>
            <person name="Klockow C."/>
            <person name="Richter M."/>
            <person name="Achstetter T."/>
            <person name="Glockner F.O."/>
            <person name="Harder J."/>
        </authorList>
    </citation>
    <scope>NUCLEOTIDE SEQUENCE [LARGE SCALE GENOMIC DNA]</scope>
    <source>
        <strain evidence="1 2">SM41</strain>
    </source>
</reference>
<keyword evidence="1" id="KW-0808">Transferase</keyword>
<dbReference type="GO" id="GO:0016740">
    <property type="term" value="F:transferase activity"/>
    <property type="evidence" value="ECO:0007669"/>
    <property type="project" value="UniProtKB-KW"/>
</dbReference>
<dbReference type="Gene3D" id="3.90.550.10">
    <property type="entry name" value="Spore Coat Polysaccharide Biosynthesis Protein SpsA, Chain A"/>
    <property type="match status" value="1"/>
</dbReference>
<gene>
    <name evidence="1" type="ORF">RSSM_06874</name>
</gene>
<keyword evidence="2" id="KW-1185">Reference proteome</keyword>
<dbReference type="EMBL" id="ANOH01000490">
    <property type="protein sequence ID" value="EMI51689.1"/>
    <property type="molecule type" value="Genomic_DNA"/>
</dbReference>
<organism evidence="1 2">
    <name type="scientific">Rhodopirellula sallentina SM41</name>
    <dbReference type="NCBI Taxonomy" id="1263870"/>
    <lineage>
        <taxon>Bacteria</taxon>
        <taxon>Pseudomonadati</taxon>
        <taxon>Planctomycetota</taxon>
        <taxon>Planctomycetia</taxon>
        <taxon>Pirellulales</taxon>
        <taxon>Pirellulaceae</taxon>
        <taxon>Rhodopirellula</taxon>
    </lineage>
</organism>
<protein>
    <submittedName>
        <fullName evidence="1">Glycosyl transferase family 2</fullName>
    </submittedName>
</protein>
<dbReference type="Proteomes" id="UP000011885">
    <property type="component" value="Unassembled WGS sequence"/>
</dbReference>
<dbReference type="AlphaFoldDB" id="M5TRK2"/>
<sequence length="227" mass="25973">MCLETLCCYLDKNPKVGVAACQFDVIDQDGGFVSRGHRSRYVSGFLGFPRRLRSSEFVTPFETFYSATGQGPFAVFRSNVFSQTTGYEESFWSHEDSDIFCQMALLAEVHYLPERLYLKRSHGHNLTGSSHANYGKFREKWDFYFSGDPNVNAEVDAAFKYYYGAHAPIRHFKISAKASVEFLKTGKLHSLNWSFECFMNGVADLIMKKSLSRRWAQRKERSVAAVN</sequence>
<dbReference type="InterPro" id="IPR029044">
    <property type="entry name" value="Nucleotide-diphossugar_trans"/>
</dbReference>
<dbReference type="SUPFAM" id="SSF53448">
    <property type="entry name" value="Nucleotide-diphospho-sugar transferases"/>
    <property type="match status" value="1"/>
</dbReference>
<evidence type="ECO:0000313" key="1">
    <source>
        <dbReference type="EMBL" id="EMI51689.1"/>
    </source>
</evidence>
<proteinExistence type="predicted"/>
<accession>M5TRK2</accession>
<dbReference type="PATRIC" id="fig|1263870.3.peg.7290"/>
<evidence type="ECO:0000313" key="2">
    <source>
        <dbReference type="Proteomes" id="UP000011885"/>
    </source>
</evidence>
<comment type="caution">
    <text evidence="1">The sequence shown here is derived from an EMBL/GenBank/DDBJ whole genome shotgun (WGS) entry which is preliminary data.</text>
</comment>
<name>M5TRK2_9BACT</name>